<dbReference type="EMBL" id="QVLV01000008">
    <property type="protein sequence ID" value="RGE59868.1"/>
    <property type="molecule type" value="Genomic_DNA"/>
</dbReference>
<gene>
    <name evidence="4" type="ORF">DWY69_25645</name>
    <name evidence="3" type="ORF">DXC51_13850</name>
</gene>
<comment type="caution">
    <text evidence="4">The sequence shown here is derived from an EMBL/GenBank/DDBJ whole genome shotgun (WGS) entry which is preliminary data.</text>
</comment>
<dbReference type="Gene3D" id="3.40.50.720">
    <property type="entry name" value="NAD(P)-binding Rossmann-like Domain"/>
    <property type="match status" value="1"/>
</dbReference>
<evidence type="ECO:0000313" key="6">
    <source>
        <dbReference type="Proteomes" id="UP000261166"/>
    </source>
</evidence>
<name>A0A3E3IF62_9FIRM</name>
<evidence type="ECO:0000313" key="5">
    <source>
        <dbReference type="Proteomes" id="UP000260812"/>
    </source>
</evidence>
<organism evidence="4 6">
    <name type="scientific">Eisenbergiella massiliensis</name>
    <dbReference type="NCBI Taxonomy" id="1720294"/>
    <lineage>
        <taxon>Bacteria</taxon>
        <taxon>Bacillati</taxon>
        <taxon>Bacillota</taxon>
        <taxon>Clostridia</taxon>
        <taxon>Lachnospirales</taxon>
        <taxon>Lachnospiraceae</taxon>
        <taxon>Eisenbergiella</taxon>
    </lineage>
</organism>
<dbReference type="GO" id="GO:0008641">
    <property type="term" value="F:ubiquitin-like modifier activating enzyme activity"/>
    <property type="evidence" value="ECO:0007669"/>
    <property type="project" value="InterPro"/>
</dbReference>
<dbReference type="InterPro" id="IPR035985">
    <property type="entry name" value="Ubiquitin-activating_enz"/>
</dbReference>
<dbReference type="OrthoDB" id="4088010at2"/>
<accession>A0A3E3IF62</accession>
<sequence length="584" mass="66603">MNFDVIEEALHASSDVFNIVIVDTTIFEGRSYQKLIECNLIAGERTIPIVIAIPENWQRVLIDIYIKQYMNFPFIPHIDVKGKICLFDMEGVLIDQNLCGIILQSIKRAKKIISKGLSGANKEDFINEFDLYWQQLPAVQMAKVDVPCVQNVGIVKYFVNTSKKRKKESYLKFMQRLRGSIIYVSQEIENLKRYYKEDKGSIRNAIYIKIKVDDFLYPPDARGTNLKEYFQKVLGYVNGEQLQTIISKIGSDKLVIFEVWQPNDTITFLGAIFEKVLFSFENGLCNLKSVNRIIPITVSRIDKMYLMTRSNEAINILTDKKILLIGCGSVGSYIANELVKSGIEKMMLIDDDHLYEINVFRHLLGLEYVGQYKCVALQNFLEKNIPDLKILSLVADIEDAVQEGSIEFEDYDLIISATGSHNVNRWINKYMYLHKLSTPIVYAWNEVLGIGSHVAYIQYGNIGCYECFFGRDEDTDELYDRTSYCKPGQNIVQKVAGCGSSFIPYGSTVSFKTAGMCVETVKKIFEGRYTDNMIISAKGDGYHFKKAGLQVSNKYLRQIDDVVEYNGKQFSKPGCEFCGEKHGS</sequence>
<dbReference type="GeneID" id="97987923"/>
<dbReference type="EMBL" id="QVLU01000033">
    <property type="protein sequence ID" value="RGE65699.1"/>
    <property type="molecule type" value="Genomic_DNA"/>
</dbReference>
<dbReference type="Proteomes" id="UP000261166">
    <property type="component" value="Unassembled WGS sequence"/>
</dbReference>
<keyword evidence="5" id="KW-1185">Reference proteome</keyword>
<dbReference type="RefSeq" id="WP_021634931.1">
    <property type="nucleotide sequence ID" value="NZ_JBKXRP010000031.1"/>
</dbReference>
<evidence type="ECO:0000313" key="4">
    <source>
        <dbReference type="EMBL" id="RGE65699.1"/>
    </source>
</evidence>
<dbReference type="GO" id="GO:0061504">
    <property type="term" value="P:cyclic threonylcarbamoyladenosine biosynthetic process"/>
    <property type="evidence" value="ECO:0007669"/>
    <property type="project" value="TreeGrafter"/>
</dbReference>
<evidence type="ECO:0000313" key="3">
    <source>
        <dbReference type="EMBL" id="RGE59868.1"/>
    </source>
</evidence>
<proteinExistence type="predicted"/>
<dbReference type="Pfam" id="PF00899">
    <property type="entry name" value="ThiF"/>
    <property type="match status" value="1"/>
</dbReference>
<protein>
    <submittedName>
        <fullName evidence="4">Uncharacterized protein</fullName>
    </submittedName>
</protein>
<dbReference type="GO" id="GO:0061503">
    <property type="term" value="F:tRNA threonylcarbamoyladenosine dehydratase"/>
    <property type="evidence" value="ECO:0007669"/>
    <property type="project" value="TreeGrafter"/>
</dbReference>
<feature type="domain" description="Prokaryotic E2 family B" evidence="2">
    <location>
        <begin position="27"/>
        <end position="137"/>
    </location>
</feature>
<dbReference type="InterPro" id="IPR000594">
    <property type="entry name" value="ThiF_NAD_FAD-bd"/>
</dbReference>
<reference evidence="4 6" key="1">
    <citation type="submission" date="2018-08" db="EMBL/GenBank/DDBJ databases">
        <title>A genome reference for cultivated species of the human gut microbiota.</title>
        <authorList>
            <person name="Zou Y."/>
            <person name="Xue W."/>
            <person name="Luo G."/>
        </authorList>
    </citation>
    <scope>NUCLEOTIDE SEQUENCE [LARGE SCALE GENOMIC DNA]</scope>
    <source>
        <strain evidence="4 6">AF26-4BH</strain>
        <strain evidence="3">TF05-5AC</strain>
    </source>
</reference>
<dbReference type="CDD" id="cd01483">
    <property type="entry name" value="E1_enzyme_family"/>
    <property type="match status" value="1"/>
</dbReference>
<dbReference type="InterPro" id="IPR045886">
    <property type="entry name" value="ThiF/MoeB/HesA"/>
</dbReference>
<evidence type="ECO:0000259" key="1">
    <source>
        <dbReference type="Pfam" id="PF00899"/>
    </source>
</evidence>
<dbReference type="SUPFAM" id="SSF69572">
    <property type="entry name" value="Activating enzymes of the ubiquitin-like proteins"/>
    <property type="match status" value="1"/>
</dbReference>
<dbReference type="InterPro" id="IPR032701">
    <property type="entry name" value="Prok-E2_B_dom"/>
</dbReference>
<dbReference type="PANTHER" id="PTHR43267:SF1">
    <property type="entry name" value="TRNA THREONYLCARBAMOYLADENOSINE DEHYDRATASE"/>
    <property type="match status" value="1"/>
</dbReference>
<dbReference type="Proteomes" id="UP000260812">
    <property type="component" value="Unassembled WGS sequence"/>
</dbReference>
<dbReference type="Pfam" id="PF14461">
    <property type="entry name" value="Prok-E2_B"/>
    <property type="match status" value="1"/>
</dbReference>
<dbReference type="AlphaFoldDB" id="A0A3E3IF62"/>
<evidence type="ECO:0000259" key="2">
    <source>
        <dbReference type="Pfam" id="PF14461"/>
    </source>
</evidence>
<dbReference type="PANTHER" id="PTHR43267">
    <property type="entry name" value="TRNA THREONYLCARBAMOYLADENOSINE DEHYDRATASE"/>
    <property type="match status" value="1"/>
</dbReference>
<feature type="domain" description="THIF-type NAD/FAD binding fold" evidence="1">
    <location>
        <begin position="315"/>
        <end position="524"/>
    </location>
</feature>